<reference evidence="3 4" key="1">
    <citation type="submission" date="2018-04" db="EMBL/GenBank/DDBJ databases">
        <title>Pedobacter chongqingensis sp. nov., isolated from a rottenly hemp rope.</title>
        <authorList>
            <person name="Cai Y."/>
        </authorList>
    </citation>
    <scope>NUCLEOTIDE SEQUENCE [LARGE SCALE GENOMIC DNA]</scope>
    <source>
        <strain evidence="3 4">FJ4-8</strain>
    </source>
</reference>
<evidence type="ECO:0000256" key="2">
    <source>
        <dbReference type="ARBA" id="ARBA00022803"/>
    </source>
</evidence>
<dbReference type="Proteomes" id="UP000245647">
    <property type="component" value="Unassembled WGS sequence"/>
</dbReference>
<dbReference type="Gene3D" id="1.25.40.10">
    <property type="entry name" value="Tetratricopeptide repeat domain"/>
    <property type="match status" value="1"/>
</dbReference>
<dbReference type="SUPFAM" id="SSF48452">
    <property type="entry name" value="TPR-like"/>
    <property type="match status" value="1"/>
</dbReference>
<dbReference type="InterPro" id="IPR011990">
    <property type="entry name" value="TPR-like_helical_dom_sf"/>
</dbReference>
<evidence type="ECO:0000313" key="4">
    <source>
        <dbReference type="Proteomes" id="UP000245647"/>
    </source>
</evidence>
<dbReference type="EMBL" id="QEAS01000004">
    <property type="protein sequence ID" value="PWG81536.1"/>
    <property type="molecule type" value="Genomic_DNA"/>
</dbReference>
<gene>
    <name evidence="3" type="ORF">DDR33_06815</name>
</gene>
<name>A0A2U2PJF2_9SPHI</name>
<evidence type="ECO:0008006" key="5">
    <source>
        <dbReference type="Google" id="ProtNLM"/>
    </source>
</evidence>
<dbReference type="AlphaFoldDB" id="A0A2U2PJF2"/>
<comment type="caution">
    <text evidence="3">The sequence shown here is derived from an EMBL/GenBank/DDBJ whole genome shotgun (WGS) entry which is preliminary data.</text>
</comment>
<proteinExistence type="predicted"/>
<keyword evidence="2" id="KW-0802">TPR repeat</keyword>
<evidence type="ECO:0000313" key="3">
    <source>
        <dbReference type="EMBL" id="PWG81536.1"/>
    </source>
</evidence>
<keyword evidence="1" id="KW-0677">Repeat</keyword>
<dbReference type="InterPro" id="IPR013105">
    <property type="entry name" value="TPR_2"/>
</dbReference>
<evidence type="ECO:0000256" key="1">
    <source>
        <dbReference type="ARBA" id="ARBA00022737"/>
    </source>
</evidence>
<sequence length="170" mass="19332">MTVLKNICMLLGSTNSRQQNGNEEALIIQLMTQKRYAEAYILLKNESPGEPSTQYNLALCHYSAGNYQEALICLDNALRALSPGNYPGKAPADQFYHVIRQMQNQTNDHLEGITKKYVTLFRDLVLDHVIRLQTDCWLKSGNFPKVVETAKPLERKNYKNITEALQLATK</sequence>
<organism evidence="3 4">
    <name type="scientific">Pararcticibacter amylolyticus</name>
    <dbReference type="NCBI Taxonomy" id="2173175"/>
    <lineage>
        <taxon>Bacteria</taxon>
        <taxon>Pseudomonadati</taxon>
        <taxon>Bacteroidota</taxon>
        <taxon>Sphingobacteriia</taxon>
        <taxon>Sphingobacteriales</taxon>
        <taxon>Sphingobacteriaceae</taxon>
        <taxon>Pararcticibacter</taxon>
    </lineage>
</organism>
<protein>
    <recommendedName>
        <fullName evidence="5">Tetratricopeptide repeat protein</fullName>
    </recommendedName>
</protein>
<dbReference type="Pfam" id="PF07719">
    <property type="entry name" value="TPR_2"/>
    <property type="match status" value="1"/>
</dbReference>
<accession>A0A2U2PJF2</accession>
<keyword evidence="4" id="KW-1185">Reference proteome</keyword>